<comment type="subcellular location">
    <subcellularLocation>
        <location evidence="1">Membrane</location>
        <topology evidence="1">Multi-pass membrane protein</topology>
    </subcellularLocation>
</comment>
<dbReference type="CDD" id="cd03127">
    <property type="entry name" value="tetraspanin_LEL"/>
    <property type="match status" value="1"/>
</dbReference>
<feature type="transmembrane region" description="Helical" evidence="5">
    <location>
        <begin position="6"/>
        <end position="24"/>
    </location>
</feature>
<keyword evidence="3 5" id="KW-1133">Transmembrane helix</keyword>
<dbReference type="Proteomes" id="UP000091820">
    <property type="component" value="Unassembled WGS sequence"/>
</dbReference>
<evidence type="ECO:0000256" key="1">
    <source>
        <dbReference type="ARBA" id="ARBA00004141"/>
    </source>
</evidence>
<proteinExistence type="predicted"/>
<evidence type="ECO:0000313" key="7">
    <source>
        <dbReference type="Proteomes" id="UP000091820"/>
    </source>
</evidence>
<evidence type="ECO:0000313" key="6">
    <source>
        <dbReference type="EnsemblMetazoa" id="GBRI020589-PA"/>
    </source>
</evidence>
<sequence length="184" mass="20234">MCYAVFMFILLILQSVALVLLWTNKEEISRAMGKVIESAWETESRQAGVFEAIQKSLKCCGVNGVIDYTGIVTLPPPSCCHNDSCVSLNFYGGCRQKFVDLVTVLALKTPNFNVYESNNVFKTTTTITLKINNKTDTTYKSDDDGAKKKFAESSECKSGNSLSERSECKIVIADNSTPTATIPD</sequence>
<protein>
    <recommendedName>
        <fullName evidence="8">Tetraspanin</fullName>
    </recommendedName>
</protein>
<dbReference type="SUPFAM" id="SSF48652">
    <property type="entry name" value="Tetraspanin"/>
    <property type="match status" value="1"/>
</dbReference>
<dbReference type="InterPro" id="IPR008952">
    <property type="entry name" value="Tetraspanin_EC2_sf"/>
</dbReference>
<reference evidence="6" key="2">
    <citation type="submission" date="2020-05" db="UniProtKB">
        <authorList>
            <consortium name="EnsemblMetazoa"/>
        </authorList>
    </citation>
    <scope>IDENTIFICATION</scope>
    <source>
        <strain evidence="6">IAEA</strain>
    </source>
</reference>
<name>A0A1A9WI16_9MUSC</name>
<dbReference type="Gene3D" id="1.10.1450.10">
    <property type="entry name" value="Tetraspanin"/>
    <property type="match status" value="1"/>
</dbReference>
<keyword evidence="4 5" id="KW-0472">Membrane</keyword>
<evidence type="ECO:0000256" key="5">
    <source>
        <dbReference type="SAM" id="Phobius"/>
    </source>
</evidence>
<evidence type="ECO:0008006" key="8">
    <source>
        <dbReference type="Google" id="ProtNLM"/>
    </source>
</evidence>
<evidence type="ECO:0000256" key="3">
    <source>
        <dbReference type="ARBA" id="ARBA00022989"/>
    </source>
</evidence>
<dbReference type="STRING" id="37001.A0A1A9WI16"/>
<keyword evidence="7" id="KW-1185">Reference proteome</keyword>
<dbReference type="EnsemblMetazoa" id="GBRI020589-RA">
    <property type="protein sequence ID" value="GBRI020589-PA"/>
    <property type="gene ID" value="GBRI020589"/>
</dbReference>
<dbReference type="VEuPathDB" id="VectorBase:GBRI020589"/>
<evidence type="ECO:0000256" key="2">
    <source>
        <dbReference type="ARBA" id="ARBA00022692"/>
    </source>
</evidence>
<accession>A0A1A9WI16</accession>
<dbReference type="GO" id="GO:0016020">
    <property type="term" value="C:membrane"/>
    <property type="evidence" value="ECO:0007669"/>
    <property type="project" value="UniProtKB-SubCell"/>
</dbReference>
<dbReference type="Pfam" id="PF00335">
    <property type="entry name" value="Tetraspanin"/>
    <property type="match status" value="1"/>
</dbReference>
<dbReference type="InterPro" id="IPR018499">
    <property type="entry name" value="Tetraspanin/Peripherin"/>
</dbReference>
<keyword evidence="2 5" id="KW-0812">Transmembrane</keyword>
<evidence type="ECO:0000256" key="4">
    <source>
        <dbReference type="ARBA" id="ARBA00023136"/>
    </source>
</evidence>
<dbReference type="AlphaFoldDB" id="A0A1A9WI16"/>
<organism evidence="6 7">
    <name type="scientific">Glossina brevipalpis</name>
    <dbReference type="NCBI Taxonomy" id="37001"/>
    <lineage>
        <taxon>Eukaryota</taxon>
        <taxon>Metazoa</taxon>
        <taxon>Ecdysozoa</taxon>
        <taxon>Arthropoda</taxon>
        <taxon>Hexapoda</taxon>
        <taxon>Insecta</taxon>
        <taxon>Pterygota</taxon>
        <taxon>Neoptera</taxon>
        <taxon>Endopterygota</taxon>
        <taxon>Diptera</taxon>
        <taxon>Brachycera</taxon>
        <taxon>Muscomorpha</taxon>
        <taxon>Hippoboscoidea</taxon>
        <taxon>Glossinidae</taxon>
        <taxon>Glossina</taxon>
    </lineage>
</organism>
<reference evidence="7" key="1">
    <citation type="submission" date="2014-03" db="EMBL/GenBank/DDBJ databases">
        <authorList>
            <person name="Aksoy S."/>
            <person name="Warren W."/>
            <person name="Wilson R.K."/>
        </authorList>
    </citation>
    <scope>NUCLEOTIDE SEQUENCE [LARGE SCALE GENOMIC DNA]</scope>
    <source>
        <strain evidence="7">IAEA</strain>
    </source>
</reference>